<dbReference type="PANTHER" id="PTHR30024:SF47">
    <property type="entry name" value="TAURINE-BINDING PERIPLASMIC PROTEIN"/>
    <property type="match status" value="1"/>
</dbReference>
<dbReference type="InterPro" id="IPR015168">
    <property type="entry name" value="SsuA/THI5"/>
</dbReference>
<comment type="similarity">
    <text evidence="2">Belongs to the bacterial solute-binding protein SsuA/TauA family.</text>
</comment>
<accession>A0A1D8K5U2</accession>
<reference evidence="6 7" key="1">
    <citation type="submission" date="2016-09" db="EMBL/GenBank/DDBJ databases">
        <title>Acidihalobacter prosperus V6 (DSM14174).</title>
        <authorList>
            <person name="Khaleque H.N."/>
            <person name="Ramsay J.P."/>
            <person name="Murphy R.J.T."/>
            <person name="Kaksonen A.H."/>
            <person name="Boxall N.J."/>
            <person name="Watkin E.L.J."/>
        </authorList>
    </citation>
    <scope>NUCLEOTIDE SEQUENCE [LARGE SCALE GENOMIC DNA]</scope>
    <source>
        <strain evidence="6 7">V6</strain>
    </source>
</reference>
<evidence type="ECO:0000313" key="6">
    <source>
        <dbReference type="EMBL" id="AOV16320.1"/>
    </source>
</evidence>
<dbReference type="EMBL" id="CP017448">
    <property type="protein sequence ID" value="AOV16320.1"/>
    <property type="molecule type" value="Genomic_DNA"/>
</dbReference>
<organism evidence="6 7">
    <name type="scientific">Acidihalobacter aeolianus</name>
    <dbReference type="NCBI Taxonomy" id="2792603"/>
    <lineage>
        <taxon>Bacteria</taxon>
        <taxon>Pseudomonadati</taxon>
        <taxon>Pseudomonadota</taxon>
        <taxon>Gammaproteobacteria</taxon>
        <taxon>Chromatiales</taxon>
        <taxon>Ectothiorhodospiraceae</taxon>
        <taxon>Acidihalobacter</taxon>
    </lineage>
</organism>
<keyword evidence="7" id="KW-1185">Reference proteome</keyword>
<feature type="domain" description="SsuA/THI5-like" evidence="5">
    <location>
        <begin position="42"/>
        <end position="249"/>
    </location>
</feature>
<dbReference type="PANTHER" id="PTHR30024">
    <property type="entry name" value="ALIPHATIC SULFONATES-BINDING PROTEIN-RELATED"/>
    <property type="match status" value="1"/>
</dbReference>
<comment type="subcellular location">
    <subcellularLocation>
        <location evidence="1">Periplasm</location>
    </subcellularLocation>
</comment>
<name>A0A1D8K5U2_9GAMM</name>
<gene>
    <name evidence="6" type="ORF">BJI67_03860</name>
</gene>
<sequence>MTTEITVKKFTYAIFALLGLLAFESPAHAAQLTKFTFAGDSWPGFAPIWVAEKEHFFKGIEFKYINMESGRDALLLAGKLDSTNLSMNQVIENYRKGYKTPIVLPMDYSDGADAILADKSIKSVKMFKGQKIALNTMSYSELLLLGALKHAGLNLHDVSQVNMEANAVPTALMSHTVKVGVTWQPNVSVALSKDKNVRVIFSSHDVPGLVTDNIVFAQGYAKAHPMVVKHIIEGYLAGLKFIKTHPEAAYRIMGDRMGVSPKLAKSIYLGVHNVTLPEMKTMFSGMGAMSYKVSIGDVLQVMKFQKEVPMAYSPDWKMFVNPHYVDAMTHTS</sequence>
<dbReference type="SUPFAM" id="SSF53850">
    <property type="entry name" value="Periplasmic binding protein-like II"/>
    <property type="match status" value="1"/>
</dbReference>
<evidence type="ECO:0000256" key="1">
    <source>
        <dbReference type="ARBA" id="ARBA00004418"/>
    </source>
</evidence>
<evidence type="ECO:0000256" key="4">
    <source>
        <dbReference type="SAM" id="SignalP"/>
    </source>
</evidence>
<evidence type="ECO:0000259" key="5">
    <source>
        <dbReference type="Pfam" id="PF09084"/>
    </source>
</evidence>
<dbReference type="Proteomes" id="UP000095342">
    <property type="component" value="Chromosome"/>
</dbReference>
<proteinExistence type="inferred from homology"/>
<evidence type="ECO:0000313" key="7">
    <source>
        <dbReference type="Proteomes" id="UP000095342"/>
    </source>
</evidence>
<dbReference type="GO" id="GO:0042597">
    <property type="term" value="C:periplasmic space"/>
    <property type="evidence" value="ECO:0007669"/>
    <property type="project" value="UniProtKB-SubCell"/>
</dbReference>
<evidence type="ECO:0000256" key="3">
    <source>
        <dbReference type="ARBA" id="ARBA00022729"/>
    </source>
</evidence>
<dbReference type="Gene3D" id="3.40.190.10">
    <property type="entry name" value="Periplasmic binding protein-like II"/>
    <property type="match status" value="1"/>
</dbReference>
<dbReference type="KEGG" id="aaeo:BJI67_03860"/>
<dbReference type="Pfam" id="PF09084">
    <property type="entry name" value="NMT1"/>
    <property type="match status" value="1"/>
</dbReference>
<evidence type="ECO:0000256" key="2">
    <source>
        <dbReference type="ARBA" id="ARBA00010742"/>
    </source>
</evidence>
<feature type="chain" id="PRO_5009109746" description="SsuA/THI5-like domain-containing protein" evidence="4">
    <location>
        <begin position="30"/>
        <end position="332"/>
    </location>
</feature>
<keyword evidence="3 4" id="KW-0732">Signal</keyword>
<dbReference type="AlphaFoldDB" id="A0A1D8K5U2"/>
<protein>
    <recommendedName>
        <fullName evidence="5">SsuA/THI5-like domain-containing protein</fullName>
    </recommendedName>
</protein>
<feature type="signal peptide" evidence="4">
    <location>
        <begin position="1"/>
        <end position="29"/>
    </location>
</feature>